<keyword evidence="1" id="KW-0812">Transmembrane</keyword>
<feature type="transmembrane region" description="Helical" evidence="1">
    <location>
        <begin position="49"/>
        <end position="67"/>
    </location>
</feature>
<sequence>MQALSPAAAGSLADAILALHVGTVAFVVFGTLAILVGGPRGWRWVRHRSFRIAHLALMAFIALQAWFGQLCPLTVWEQALRTRAGQDAYGGSFVQHWLSRLIFFEAPWWIFVAAYTAFAVLVAICWWRWPPRRKH</sequence>
<organism evidence="2 3">
    <name type="scientific">Luteimonas salinilitoris</name>
    <dbReference type="NCBI Taxonomy" id="3237697"/>
    <lineage>
        <taxon>Bacteria</taxon>
        <taxon>Pseudomonadati</taxon>
        <taxon>Pseudomonadota</taxon>
        <taxon>Gammaproteobacteria</taxon>
        <taxon>Lysobacterales</taxon>
        <taxon>Lysobacteraceae</taxon>
        <taxon>Luteimonas</taxon>
    </lineage>
</organism>
<reference evidence="2 3" key="1">
    <citation type="submission" date="2024-07" db="EMBL/GenBank/DDBJ databases">
        <title>Luteimonas salilacus sp. nov., isolated from the shore soil of Salt Lake in Tibet of China.</title>
        <authorList>
            <person name="Zhang X."/>
            <person name="Li A."/>
        </authorList>
    </citation>
    <scope>NUCLEOTIDE SEQUENCE [LARGE SCALE GENOMIC DNA]</scope>
    <source>
        <strain evidence="2 3">B3-2-R+30</strain>
    </source>
</reference>
<keyword evidence="1" id="KW-0472">Membrane</keyword>
<comment type="caution">
    <text evidence="2">The sequence shown here is derived from an EMBL/GenBank/DDBJ whole genome shotgun (WGS) entry which is preliminary data.</text>
</comment>
<protein>
    <submittedName>
        <fullName evidence="2">DUF2784 domain-containing protein</fullName>
    </submittedName>
</protein>
<dbReference type="Pfam" id="PF10861">
    <property type="entry name" value="DUF2784"/>
    <property type="match status" value="1"/>
</dbReference>
<gene>
    <name evidence="2" type="ORF">AB6713_01225</name>
</gene>
<dbReference type="EMBL" id="JBFWIC010000001">
    <property type="protein sequence ID" value="MEZ0473244.1"/>
    <property type="molecule type" value="Genomic_DNA"/>
</dbReference>
<accession>A0ABV4HKK8</accession>
<keyword evidence="3" id="KW-1185">Reference proteome</keyword>
<feature type="transmembrane region" description="Helical" evidence="1">
    <location>
        <begin position="108"/>
        <end position="129"/>
    </location>
</feature>
<evidence type="ECO:0000256" key="1">
    <source>
        <dbReference type="SAM" id="Phobius"/>
    </source>
</evidence>
<dbReference type="InterPro" id="IPR021218">
    <property type="entry name" value="DUF2784"/>
</dbReference>
<dbReference type="RefSeq" id="WP_370563355.1">
    <property type="nucleotide sequence ID" value="NZ_JBFWIB010000003.1"/>
</dbReference>
<feature type="transmembrane region" description="Helical" evidence="1">
    <location>
        <begin position="15"/>
        <end position="37"/>
    </location>
</feature>
<keyword evidence="1" id="KW-1133">Transmembrane helix</keyword>
<evidence type="ECO:0000313" key="2">
    <source>
        <dbReference type="EMBL" id="MEZ0473244.1"/>
    </source>
</evidence>
<proteinExistence type="predicted"/>
<name>A0ABV4HKK8_9GAMM</name>
<evidence type="ECO:0000313" key="3">
    <source>
        <dbReference type="Proteomes" id="UP001566331"/>
    </source>
</evidence>
<dbReference type="Proteomes" id="UP001566331">
    <property type="component" value="Unassembled WGS sequence"/>
</dbReference>